<evidence type="ECO:0000256" key="1">
    <source>
        <dbReference type="SAM" id="Coils"/>
    </source>
</evidence>
<feature type="compositionally biased region" description="Low complexity" evidence="2">
    <location>
        <begin position="153"/>
        <end position="168"/>
    </location>
</feature>
<dbReference type="AlphaFoldDB" id="A0A317XXD3"/>
<feature type="region of interest" description="Disordered" evidence="2">
    <location>
        <begin position="856"/>
        <end position="875"/>
    </location>
</feature>
<accession>A0A317XXD3</accession>
<feature type="region of interest" description="Disordered" evidence="2">
    <location>
        <begin position="98"/>
        <end position="168"/>
    </location>
</feature>
<feature type="region of interest" description="Disordered" evidence="2">
    <location>
        <begin position="937"/>
        <end position="971"/>
    </location>
</feature>
<evidence type="ECO:0000313" key="3">
    <source>
        <dbReference type="EMBL" id="PWZ02590.1"/>
    </source>
</evidence>
<feature type="region of interest" description="Disordered" evidence="2">
    <location>
        <begin position="561"/>
        <end position="663"/>
    </location>
</feature>
<feature type="compositionally biased region" description="Gly residues" evidence="2">
    <location>
        <begin position="577"/>
        <end position="598"/>
    </location>
</feature>
<reference evidence="3 4" key="1">
    <citation type="journal article" date="2018" name="Mol. Biol. Evol.">
        <title>Broad Genomic Sampling Reveals a Smut Pathogenic Ancestry of the Fungal Clade Ustilaginomycotina.</title>
        <authorList>
            <person name="Kijpornyongpan T."/>
            <person name="Mondo S.J."/>
            <person name="Barry K."/>
            <person name="Sandor L."/>
            <person name="Lee J."/>
            <person name="Lipzen A."/>
            <person name="Pangilinan J."/>
            <person name="LaButti K."/>
            <person name="Hainaut M."/>
            <person name="Henrissat B."/>
            <person name="Grigoriev I.V."/>
            <person name="Spatafora J.W."/>
            <person name="Aime M.C."/>
        </authorList>
    </citation>
    <scope>NUCLEOTIDE SEQUENCE [LARGE SCALE GENOMIC DNA]</scope>
    <source>
        <strain evidence="3 4">MCA 3645</strain>
    </source>
</reference>
<feature type="compositionally biased region" description="Low complexity" evidence="2">
    <location>
        <begin position="1182"/>
        <end position="1197"/>
    </location>
</feature>
<keyword evidence="1" id="KW-0175">Coiled coil</keyword>
<name>A0A317XXD3_9BASI</name>
<feature type="region of interest" description="Disordered" evidence="2">
    <location>
        <begin position="1"/>
        <end position="54"/>
    </location>
</feature>
<keyword evidence="4" id="KW-1185">Reference proteome</keyword>
<feature type="compositionally biased region" description="Polar residues" evidence="2">
    <location>
        <begin position="1205"/>
        <end position="1215"/>
    </location>
</feature>
<evidence type="ECO:0000256" key="2">
    <source>
        <dbReference type="SAM" id="MobiDB-lite"/>
    </source>
</evidence>
<feature type="region of interest" description="Disordered" evidence="2">
    <location>
        <begin position="1156"/>
        <end position="1236"/>
    </location>
</feature>
<feature type="compositionally biased region" description="Low complexity" evidence="2">
    <location>
        <begin position="109"/>
        <end position="144"/>
    </location>
</feature>
<protein>
    <submittedName>
        <fullName evidence="3">Uncharacterized protein</fullName>
    </submittedName>
</protein>
<feature type="coiled-coil region" evidence="1">
    <location>
        <begin position="396"/>
        <end position="423"/>
    </location>
</feature>
<feature type="compositionally biased region" description="Low complexity" evidence="2">
    <location>
        <begin position="205"/>
        <end position="218"/>
    </location>
</feature>
<proteinExistence type="predicted"/>
<dbReference type="OrthoDB" id="2596255at2759"/>
<dbReference type="STRING" id="1882483.A0A317XXD3"/>
<dbReference type="Proteomes" id="UP000246740">
    <property type="component" value="Unassembled WGS sequence"/>
</dbReference>
<dbReference type="InParanoid" id="A0A317XXD3"/>
<evidence type="ECO:0000313" key="4">
    <source>
        <dbReference type="Proteomes" id="UP000246740"/>
    </source>
</evidence>
<feature type="compositionally biased region" description="Polar residues" evidence="2">
    <location>
        <begin position="14"/>
        <end position="35"/>
    </location>
</feature>
<feature type="region of interest" description="Disordered" evidence="2">
    <location>
        <begin position="997"/>
        <end position="1019"/>
    </location>
</feature>
<gene>
    <name evidence="3" type="ORF">BCV70DRAFT_196831</name>
</gene>
<dbReference type="EMBL" id="KZ819188">
    <property type="protein sequence ID" value="PWZ02590.1"/>
    <property type="molecule type" value="Genomic_DNA"/>
</dbReference>
<feature type="region of interest" description="Disordered" evidence="2">
    <location>
        <begin position="188"/>
        <end position="252"/>
    </location>
</feature>
<feature type="compositionally biased region" description="Polar residues" evidence="2">
    <location>
        <begin position="789"/>
        <end position="802"/>
    </location>
</feature>
<sequence>MPTARRSSDGPTIDASTSVTPAPVASATTLPNNHASSSISDPRDSPRRRRKSINHHHPFRIELLDVTPVSVSLLWSMRPPPLSAIPLEIINTQLRKRIKSKSNGGSGSGSSSPSHNTARATSVSPSPTTATAVAVSKARSASSRNNVTSPDRSTTPTKPAASTASAETPIARLTEGLVATRSLNRKVTKIRLRAPPSAATQARRSSNSSAPSDSNHNNQPEDETWPSDDGATAVEDEVGSGSEASDSGYEGDAHSVAGSMLSVFEDRVSVIVNGHDWPHVLMGDRGSHEAIVVIFGLEPESDYEVQFVVKGGGLEGGPVDALRASLRTRAAEAGSPGHKAQITTGVAAGSAAAVATAARPASPSPLSRTPVLAPDVAALAPKETPPQRRALLQAEVEASEALKASLIAEIKKARKEAAKAESGLKNDIEAVKKSMERLNTTDQRNKRRMGALQELIKQTTVHVQEIHDEAEETEKDQPNWETKELEAEEELERQRKEFAAEEAAAKAEWDKNEAAVEALETQLKLLEETAKKLEAERDELKNDKLPALHKEVEKLKEKVKEALNKPHPTSKRNGTGAPVGSGVGSGSGSGGGASGSQRGGHRHASNPVHVAPTPHILHKGKGTNSGGRGGKSANLGNRAVSGPAGQFGAPAHGGGPARGFMQNFGKGMRGHFGRGGNNLDPTAAGFTGMSGFGPGGPGILPGGSGYVAGGMHDPALNGIGGYPAPGPSGDTFYGLPPQDPAQFPSGVSEVSQDDLYDPTLGFDPYDPSPDARRRSSLPIPQIPFRHHQPPSSASNSTPSILNPANPEFVPSAGSTSASPVVAKNAAAAPAATSGATGSAPNIATTGAILPSIAAISTQSQQRPGAASVEHSPTSSSRFAFPLARHQPAAAGTTAGITVGAGKPINSTAAHGPGNVLSPTLASDLGLPATTSGTLGSGSSLFPIGPSGSASPFPRHSPLLAQGPATSSATSPMIFASNSPRFAPAHLGAIDNLGAASSGTVSGPAAVTDPGSAPGTFIGSRFGPLDYDPGMEGFGPAPGLATSSASTGGLGSFATNSLSSIFSANDTWAAPGAPGNTSLGSGSSIGSGSIPAGLGASAWSAPSPPLGGGGSASGDIWSAPALPGVTQLRNKMSLNDLGGAPLGFGLGGGIGGGRPGLGAIGQSSATRSSPLTSPITAPLQANSPFVSSASPTTAAPARPDVPRRGGSSSPDQSNLSPVEHQHEVAGEHPGLPTSPSA</sequence>
<feature type="compositionally biased region" description="Polar residues" evidence="2">
    <location>
        <begin position="1161"/>
        <end position="1181"/>
    </location>
</feature>
<organism evidence="3 4">
    <name type="scientific">Testicularia cyperi</name>
    <dbReference type="NCBI Taxonomy" id="1882483"/>
    <lineage>
        <taxon>Eukaryota</taxon>
        <taxon>Fungi</taxon>
        <taxon>Dikarya</taxon>
        <taxon>Basidiomycota</taxon>
        <taxon>Ustilaginomycotina</taxon>
        <taxon>Ustilaginomycetes</taxon>
        <taxon>Ustilaginales</taxon>
        <taxon>Anthracoideaceae</taxon>
        <taxon>Testicularia</taxon>
    </lineage>
</organism>
<feature type="region of interest" description="Disordered" evidence="2">
    <location>
        <begin position="720"/>
        <end position="816"/>
    </location>
</feature>